<sequence length="458" mass="50625">MSRQLTLKNSFAVEGKGLHTGLNIKAVFKPAEAGEGIKFVRVDKNPAVVIPALAENVVATERGTVIAKQGEQVSTIEHSMAAMFALGIDNCTIELDAPEMPILDGSAIQYFEGLKAAGIKELNADKDYFYVKEKVEFSKPDGSSVVLLPDDSFSANVLIEFDSPVLSNQYATLDRLEDFGKEIAAARTFVFVREIEPLLKANLIKGGDLENAIVIYDKKISQEDSDRITSLMNLPPLQLDGFGYLNKKPLIFNNEPARHKLLDLMGDLCLVGRPIVGKVIATKPGHGLNTQAAKAICKYLRKVEVQAPKYDPNKAPIMDTNKIRAMLPHRWPFLMVDKIIDMSDKYVVGIKNTTYNETFFNGHFPKEPVMPGVLLLEAMAQCGGLLVLSLMGEGEYSTYLLRMDKVKFRQKVVPGDTVIFKMVLTEPIKHGCAYMKGYAFVGDNMVAEGLFMAQITKH</sequence>
<evidence type="ECO:0000256" key="13">
    <source>
        <dbReference type="ARBA" id="ARBA00023268"/>
    </source>
</evidence>
<dbReference type="GO" id="GO:0016020">
    <property type="term" value="C:membrane"/>
    <property type="evidence" value="ECO:0007669"/>
    <property type="project" value="GOC"/>
</dbReference>
<dbReference type="Gene3D" id="3.30.1700.10">
    <property type="entry name" value="lpxc deacetylase, domain 2"/>
    <property type="match status" value="1"/>
</dbReference>
<evidence type="ECO:0000256" key="4">
    <source>
        <dbReference type="ARBA" id="ARBA00005002"/>
    </source>
</evidence>
<keyword evidence="8 18" id="KW-0479">Metal-binding</keyword>
<dbReference type="Proteomes" id="UP000823637">
    <property type="component" value="Unassembled WGS sequence"/>
</dbReference>
<keyword evidence="10 18" id="KW-0862">Zinc</keyword>
<dbReference type="NCBIfam" id="NF000582">
    <property type="entry name" value="PRK00006.1"/>
    <property type="match status" value="1"/>
</dbReference>
<dbReference type="InterPro" id="IPR013114">
    <property type="entry name" value="FabA_FabZ"/>
</dbReference>
<comment type="caution">
    <text evidence="20">The sequence shown here is derived from an EMBL/GenBank/DDBJ whole genome shotgun (WGS) entry which is preliminary data.</text>
</comment>
<dbReference type="CDD" id="cd01288">
    <property type="entry name" value="FabZ"/>
    <property type="match status" value="1"/>
</dbReference>
<evidence type="ECO:0000256" key="3">
    <source>
        <dbReference type="ARBA" id="ARBA00004496"/>
    </source>
</evidence>
<evidence type="ECO:0000313" key="21">
    <source>
        <dbReference type="Proteomes" id="UP000823637"/>
    </source>
</evidence>
<proteinExistence type="inferred from homology"/>
<comment type="cofactor">
    <cofactor evidence="1 18">
        <name>Zn(2+)</name>
        <dbReference type="ChEBI" id="CHEBI:29105"/>
    </cofactor>
</comment>
<dbReference type="GO" id="GO:0103117">
    <property type="term" value="F:UDP-3-O-acyl-N-acetylglucosamine deacetylase activity"/>
    <property type="evidence" value="ECO:0007669"/>
    <property type="project" value="UniProtKB-UniRule"/>
</dbReference>
<dbReference type="InterPro" id="IPR029069">
    <property type="entry name" value="HotDog_dom_sf"/>
</dbReference>
<comment type="function">
    <text evidence="2 18">Catalyzes the hydrolysis of UDP-3-O-myristoyl-N-acetylglucosamine to form UDP-3-O-myristoylglucosamine and acetate, the committed step in lipid A biosynthesis.</text>
</comment>
<evidence type="ECO:0000256" key="19">
    <source>
        <dbReference type="NCBIfam" id="TIGR00325"/>
    </source>
</evidence>
<keyword evidence="6 18" id="KW-0444">Lipid biosynthesis</keyword>
<dbReference type="InterPro" id="IPR015870">
    <property type="entry name" value="UDP-acyl_N-AcGlcN_deAcase_N"/>
</dbReference>
<dbReference type="FunFam" id="3.10.129.10:FF:000001">
    <property type="entry name" value="3-hydroxyacyl-[acyl-carrier-protein] dehydratase FabZ"/>
    <property type="match status" value="1"/>
</dbReference>
<evidence type="ECO:0000256" key="5">
    <source>
        <dbReference type="ARBA" id="ARBA00022490"/>
    </source>
</evidence>
<keyword evidence="9 18" id="KW-0378">Hydrolase</keyword>
<feature type="binding site" evidence="18">
    <location>
        <position position="263"/>
    </location>
    <ligand>
        <name>Zn(2+)</name>
        <dbReference type="ChEBI" id="CHEBI:29105"/>
    </ligand>
</feature>
<comment type="similarity">
    <text evidence="16">In the N-terminal section; belongs to the LpxC family.</text>
</comment>
<dbReference type="AlphaFoldDB" id="A0A9D9EGC5"/>
<evidence type="ECO:0000256" key="16">
    <source>
        <dbReference type="ARBA" id="ARBA00061221"/>
    </source>
</evidence>
<comment type="catalytic activity">
    <reaction evidence="14 18">
        <text>a UDP-3-O-[(3R)-3-hydroxyacyl]-N-acetyl-alpha-D-glucosamine + H2O = a UDP-3-O-[(3R)-3-hydroxyacyl]-alpha-D-glucosamine + acetate</text>
        <dbReference type="Rhea" id="RHEA:67816"/>
        <dbReference type="ChEBI" id="CHEBI:15377"/>
        <dbReference type="ChEBI" id="CHEBI:30089"/>
        <dbReference type="ChEBI" id="CHEBI:137740"/>
        <dbReference type="ChEBI" id="CHEBI:173225"/>
        <dbReference type="EC" id="3.5.1.108"/>
    </reaction>
</comment>
<dbReference type="PANTHER" id="PTHR33694">
    <property type="entry name" value="UDP-3-O-ACYL-N-ACETYLGLUCOSAMINE DEACETYLASE 1, MITOCHONDRIAL-RELATED"/>
    <property type="match status" value="1"/>
</dbReference>
<dbReference type="NCBIfam" id="NF009667">
    <property type="entry name" value="PRK13188.1"/>
    <property type="match status" value="1"/>
</dbReference>
<evidence type="ECO:0000256" key="12">
    <source>
        <dbReference type="ARBA" id="ARBA00023239"/>
    </source>
</evidence>
<evidence type="ECO:0000313" key="20">
    <source>
        <dbReference type="EMBL" id="MBO8447028.1"/>
    </source>
</evidence>
<organism evidence="20 21">
    <name type="scientific">Candidatus Enterocola intestinipullorum</name>
    <dbReference type="NCBI Taxonomy" id="2840783"/>
    <lineage>
        <taxon>Bacteria</taxon>
        <taxon>Pseudomonadati</taxon>
        <taxon>Bacteroidota</taxon>
        <taxon>Bacteroidia</taxon>
        <taxon>Bacteroidales</taxon>
        <taxon>Candidatus Enterocola</taxon>
    </lineage>
</organism>
<dbReference type="EC" id="3.5.1.108" evidence="18 19"/>
<dbReference type="NCBIfam" id="TIGR00325">
    <property type="entry name" value="lpxC"/>
    <property type="match status" value="1"/>
</dbReference>
<dbReference type="GO" id="GO:0005737">
    <property type="term" value="C:cytoplasm"/>
    <property type="evidence" value="ECO:0007669"/>
    <property type="project" value="UniProtKB-SubCell"/>
</dbReference>
<evidence type="ECO:0000256" key="14">
    <source>
        <dbReference type="ARBA" id="ARBA00024535"/>
    </source>
</evidence>
<dbReference type="PANTHER" id="PTHR33694:SF1">
    <property type="entry name" value="UDP-3-O-ACYL-N-ACETYLGLUCOSAMINE DEACETYLASE 1, MITOCHONDRIAL-RELATED"/>
    <property type="match status" value="1"/>
</dbReference>
<dbReference type="InterPro" id="IPR011334">
    <property type="entry name" value="UDP-acyl_GlcNac_deAcase_C"/>
</dbReference>
<feature type="active site" description="Proton donor" evidence="18">
    <location>
        <position position="286"/>
    </location>
</feature>
<evidence type="ECO:0000256" key="15">
    <source>
        <dbReference type="ARBA" id="ARBA00025049"/>
    </source>
</evidence>
<evidence type="ECO:0000256" key="8">
    <source>
        <dbReference type="ARBA" id="ARBA00022723"/>
    </source>
</evidence>
<dbReference type="GO" id="GO:0016829">
    <property type="term" value="F:lyase activity"/>
    <property type="evidence" value="ECO:0007669"/>
    <property type="project" value="UniProtKB-KW"/>
</dbReference>
<name>A0A9D9EGC5_9BACT</name>
<evidence type="ECO:0000256" key="10">
    <source>
        <dbReference type="ARBA" id="ARBA00022833"/>
    </source>
</evidence>
<comment type="similarity">
    <text evidence="17">In the C-terminal section; belongs to the thioester dehydratase family.</text>
</comment>
<reference evidence="20" key="2">
    <citation type="journal article" date="2021" name="PeerJ">
        <title>Extensive microbial diversity within the chicken gut microbiome revealed by metagenomics and culture.</title>
        <authorList>
            <person name="Gilroy R."/>
            <person name="Ravi A."/>
            <person name="Getino M."/>
            <person name="Pursley I."/>
            <person name="Horton D.L."/>
            <person name="Alikhan N.F."/>
            <person name="Baker D."/>
            <person name="Gharbi K."/>
            <person name="Hall N."/>
            <person name="Watson M."/>
            <person name="Adriaenssens E.M."/>
            <person name="Foster-Nyarko E."/>
            <person name="Jarju S."/>
            <person name="Secka A."/>
            <person name="Antonio M."/>
            <person name="Oren A."/>
            <person name="Chaudhuri R.R."/>
            <person name="La Ragione R."/>
            <person name="Hildebrand F."/>
            <person name="Pallen M.J."/>
        </authorList>
    </citation>
    <scope>NUCLEOTIDE SEQUENCE</scope>
    <source>
        <strain evidence="20">D3-1215</strain>
    </source>
</reference>
<evidence type="ECO:0000256" key="6">
    <source>
        <dbReference type="ARBA" id="ARBA00022516"/>
    </source>
</evidence>
<feature type="binding site" evidence="18">
    <location>
        <position position="78"/>
    </location>
    <ligand>
        <name>Zn(2+)</name>
        <dbReference type="ChEBI" id="CHEBI:29105"/>
    </ligand>
</feature>
<comment type="similarity">
    <text evidence="18">Belongs to the LpxC family.</text>
</comment>
<reference evidence="20" key="1">
    <citation type="submission" date="2020-10" db="EMBL/GenBank/DDBJ databases">
        <authorList>
            <person name="Gilroy R."/>
        </authorList>
    </citation>
    <scope>NUCLEOTIDE SEQUENCE</scope>
    <source>
        <strain evidence="20">D3-1215</strain>
    </source>
</reference>
<evidence type="ECO:0000256" key="17">
    <source>
        <dbReference type="ARBA" id="ARBA00061355"/>
    </source>
</evidence>
<dbReference type="EMBL" id="JADIMR010000071">
    <property type="protein sequence ID" value="MBO8447028.1"/>
    <property type="molecule type" value="Genomic_DNA"/>
</dbReference>
<dbReference type="GO" id="GO:0009245">
    <property type="term" value="P:lipid A biosynthetic process"/>
    <property type="evidence" value="ECO:0007669"/>
    <property type="project" value="UniProtKB-UniRule"/>
</dbReference>
<protein>
    <recommendedName>
        <fullName evidence="18 19">UDP-3-O-acyl-N-acetylglucosamine deacetylase</fullName>
        <shortName evidence="18">UDP-3-O-acyl-GlcNAc deacetylase</shortName>
        <ecNumber evidence="18 19">3.5.1.108</ecNumber>
    </recommendedName>
    <alternativeName>
        <fullName evidence="18">UDP-3-O-[R-3-hydroxymyristoyl]-N-acetylglucosamine deacetylase</fullName>
    </alternativeName>
</protein>
<keyword evidence="11 18" id="KW-0443">Lipid metabolism</keyword>
<evidence type="ECO:0000256" key="1">
    <source>
        <dbReference type="ARBA" id="ARBA00001947"/>
    </source>
</evidence>
<comment type="pathway">
    <text evidence="4 18">Glycolipid biosynthesis; lipid IV(A) biosynthesis; lipid IV(A) from (3R)-3-hydroxytetradecanoyl-[acyl-carrier-protein] and UDP-N-acetyl-alpha-D-glucosamine: step 2/6.</text>
</comment>
<keyword evidence="13" id="KW-0511">Multifunctional enzyme</keyword>
<evidence type="ECO:0000256" key="9">
    <source>
        <dbReference type="ARBA" id="ARBA00022801"/>
    </source>
</evidence>
<dbReference type="GO" id="GO:0046872">
    <property type="term" value="F:metal ion binding"/>
    <property type="evidence" value="ECO:0007669"/>
    <property type="project" value="UniProtKB-KW"/>
</dbReference>
<dbReference type="SUPFAM" id="SSF54637">
    <property type="entry name" value="Thioesterase/thiol ester dehydrase-isomerase"/>
    <property type="match status" value="1"/>
</dbReference>
<evidence type="ECO:0000256" key="11">
    <source>
        <dbReference type="ARBA" id="ARBA00023098"/>
    </source>
</evidence>
<evidence type="ECO:0000256" key="7">
    <source>
        <dbReference type="ARBA" id="ARBA00022556"/>
    </source>
</evidence>
<dbReference type="HAMAP" id="MF_00388">
    <property type="entry name" value="LpxC"/>
    <property type="match status" value="1"/>
</dbReference>
<keyword evidence="5" id="KW-0963">Cytoplasm</keyword>
<dbReference type="Pfam" id="PF03331">
    <property type="entry name" value="LpxC"/>
    <property type="match status" value="2"/>
</dbReference>
<dbReference type="InterPro" id="IPR020568">
    <property type="entry name" value="Ribosomal_Su5_D2-typ_SF"/>
</dbReference>
<evidence type="ECO:0000256" key="2">
    <source>
        <dbReference type="ARBA" id="ARBA00002923"/>
    </source>
</evidence>
<accession>A0A9D9EGC5</accession>
<dbReference type="Gene3D" id="3.10.129.10">
    <property type="entry name" value="Hotdog Thioesterase"/>
    <property type="match status" value="1"/>
</dbReference>
<keyword evidence="12" id="KW-0456">Lyase</keyword>
<feature type="binding site" evidence="18">
    <location>
        <position position="259"/>
    </location>
    <ligand>
        <name>Zn(2+)</name>
        <dbReference type="ChEBI" id="CHEBI:29105"/>
    </ligand>
</feature>
<comment type="function">
    <text evidence="15">Involved in unsaturated fatty acids biosynthesis. Catalyzes the dehydration of short chain beta-hydroxyacyl-ACPs and long chain saturated and unsaturated beta-hydroxyacyl-ACPs.</text>
</comment>
<gene>
    <name evidence="18" type="primary">lpxC</name>
    <name evidence="20" type="ORF">IAC32_04710</name>
</gene>
<evidence type="ECO:0000256" key="18">
    <source>
        <dbReference type="HAMAP-Rule" id="MF_00388"/>
    </source>
</evidence>
<keyword evidence="7 18" id="KW-0441">Lipid A biosynthesis</keyword>
<dbReference type="Pfam" id="PF07977">
    <property type="entry name" value="FabA"/>
    <property type="match status" value="1"/>
</dbReference>
<dbReference type="SUPFAM" id="SSF54211">
    <property type="entry name" value="Ribosomal protein S5 domain 2-like"/>
    <property type="match status" value="2"/>
</dbReference>
<dbReference type="InterPro" id="IPR004463">
    <property type="entry name" value="UDP-acyl_GlcNac_deAcase"/>
</dbReference>
<comment type="subcellular location">
    <subcellularLocation>
        <location evidence="3">Cytoplasm</location>
    </subcellularLocation>
</comment>
<dbReference type="Gene3D" id="3.30.230.20">
    <property type="entry name" value="lpxc deacetylase, domain 1"/>
    <property type="match status" value="1"/>
</dbReference>